<evidence type="ECO:0000259" key="2">
    <source>
        <dbReference type="Pfam" id="PF03976"/>
    </source>
</evidence>
<dbReference type="InterPro" id="IPR022488">
    <property type="entry name" value="PPK2-related"/>
</dbReference>
<dbReference type="InterPro" id="IPR022300">
    <property type="entry name" value="PPK2-rel_1"/>
</dbReference>
<reference evidence="3" key="1">
    <citation type="journal article" date="2023" name="Int. J. Syst. Evol. Microbiol.">
        <title>Streptomyces meridianus sp. nov. isolated from brackish water of the Tagus estuary in Alcochete, Portugal.</title>
        <authorList>
            <person name="Santos J.D.N."/>
            <person name="Klimek D."/>
            <person name="Calusinska M."/>
            <person name="Lobo Da Cunha A."/>
            <person name="Catita J."/>
            <person name="Goncalves H."/>
            <person name="Gonzalez I."/>
            <person name="Reyes F."/>
            <person name="Lage O.M."/>
        </authorList>
    </citation>
    <scope>NUCLEOTIDE SEQUENCE</scope>
    <source>
        <strain evidence="3">MTZ3.1</strain>
    </source>
</reference>
<dbReference type="GO" id="GO:0016301">
    <property type="term" value="F:kinase activity"/>
    <property type="evidence" value="ECO:0007669"/>
    <property type="project" value="UniProtKB-KW"/>
</dbReference>
<dbReference type="NCBIfam" id="TIGR03709">
    <property type="entry name" value="PPK2_rel_1"/>
    <property type="match status" value="1"/>
</dbReference>
<name>A0ABT0X322_9ACTN</name>
<dbReference type="EMBL" id="JAMQGM010000014">
    <property type="protein sequence ID" value="MCM2576941.1"/>
    <property type="molecule type" value="Genomic_DNA"/>
</dbReference>
<evidence type="ECO:0000313" key="3">
    <source>
        <dbReference type="EMBL" id="MCM2576941.1"/>
    </source>
</evidence>
<dbReference type="Gene3D" id="3.40.50.300">
    <property type="entry name" value="P-loop containing nucleotide triphosphate hydrolases"/>
    <property type="match status" value="1"/>
</dbReference>
<dbReference type="RefSeq" id="WP_251410841.1">
    <property type="nucleotide sequence ID" value="NZ_JAMQGM010000014.1"/>
</dbReference>
<sequence>MARKRDGERSGLPRGLREQLRIPPGGSPVDLSSYDPAATPGGPPDKVKAREEALATGKRLASLQERLYAAATAGDRRRLLLVLQGTDTSGKGGTVKHVIGMLNPAGCRITAFKAPTDEERRHHFLWRIERALPRPGEIGIFDRSHYEDVLIARVRELVPAGEWSARYAEINRFEQALTDDGVAFVKVFLHISHAEQRRRLLRRLDDPSKHWKFDPGDVEERELWDHYRDAYEAMLERCSTVAAPWYVVPADRKWYRNWAVSRLLLEQLEEMDPRYPPARFDPEVYRARLATG</sequence>
<feature type="domain" description="Polyphosphate kinase-2-related" evidence="2">
    <location>
        <begin position="49"/>
        <end position="273"/>
    </location>
</feature>
<dbReference type="Proteomes" id="UP001167160">
    <property type="component" value="Unassembled WGS sequence"/>
</dbReference>
<organism evidence="3 4">
    <name type="scientific">Streptomyces meridianus</name>
    <dbReference type="NCBI Taxonomy" id="2938945"/>
    <lineage>
        <taxon>Bacteria</taxon>
        <taxon>Bacillati</taxon>
        <taxon>Actinomycetota</taxon>
        <taxon>Actinomycetes</taxon>
        <taxon>Kitasatosporales</taxon>
        <taxon>Streptomycetaceae</taxon>
        <taxon>Streptomyces</taxon>
    </lineage>
</organism>
<evidence type="ECO:0000313" key="4">
    <source>
        <dbReference type="Proteomes" id="UP001167160"/>
    </source>
</evidence>
<evidence type="ECO:0000256" key="1">
    <source>
        <dbReference type="SAM" id="MobiDB-lite"/>
    </source>
</evidence>
<accession>A0ABT0X322</accession>
<keyword evidence="4" id="KW-1185">Reference proteome</keyword>
<dbReference type="PANTHER" id="PTHR34383">
    <property type="entry name" value="POLYPHOSPHATE:AMP PHOSPHOTRANSFERASE-RELATED"/>
    <property type="match status" value="1"/>
</dbReference>
<dbReference type="SUPFAM" id="SSF52540">
    <property type="entry name" value="P-loop containing nucleoside triphosphate hydrolases"/>
    <property type="match status" value="1"/>
</dbReference>
<gene>
    <name evidence="3" type="ORF">M1E25_06160</name>
</gene>
<protein>
    <submittedName>
        <fullName evidence="3">Polyphosphate kinase 2 family protein</fullName>
    </submittedName>
</protein>
<dbReference type="InterPro" id="IPR027417">
    <property type="entry name" value="P-loop_NTPase"/>
</dbReference>
<keyword evidence="3" id="KW-0808">Transferase</keyword>
<feature type="compositionally biased region" description="Basic and acidic residues" evidence="1">
    <location>
        <begin position="1"/>
        <end position="20"/>
    </location>
</feature>
<dbReference type="PANTHER" id="PTHR34383:SF3">
    <property type="entry name" value="POLYPHOSPHATE:AMP PHOSPHOTRANSFERASE"/>
    <property type="match status" value="1"/>
</dbReference>
<comment type="caution">
    <text evidence="3">The sequence shown here is derived from an EMBL/GenBank/DDBJ whole genome shotgun (WGS) entry which is preliminary data.</text>
</comment>
<proteinExistence type="predicted"/>
<dbReference type="Pfam" id="PF03976">
    <property type="entry name" value="PPK2"/>
    <property type="match status" value="1"/>
</dbReference>
<feature type="region of interest" description="Disordered" evidence="1">
    <location>
        <begin position="1"/>
        <end position="47"/>
    </location>
</feature>
<keyword evidence="3" id="KW-0418">Kinase</keyword>